<gene>
    <name evidence="1" type="ORF">POPTR_005G066800</name>
</gene>
<organism evidence="1 2">
    <name type="scientific">Populus trichocarpa</name>
    <name type="common">Western balsam poplar</name>
    <name type="synonym">Populus balsamifera subsp. trichocarpa</name>
    <dbReference type="NCBI Taxonomy" id="3694"/>
    <lineage>
        <taxon>Eukaryota</taxon>
        <taxon>Viridiplantae</taxon>
        <taxon>Streptophyta</taxon>
        <taxon>Embryophyta</taxon>
        <taxon>Tracheophyta</taxon>
        <taxon>Spermatophyta</taxon>
        <taxon>Magnoliopsida</taxon>
        <taxon>eudicotyledons</taxon>
        <taxon>Gunneridae</taxon>
        <taxon>Pentapetalae</taxon>
        <taxon>rosids</taxon>
        <taxon>fabids</taxon>
        <taxon>Malpighiales</taxon>
        <taxon>Salicaceae</taxon>
        <taxon>Saliceae</taxon>
        <taxon>Populus</taxon>
    </lineage>
</organism>
<name>A0A2K2ACK6_POPTR</name>
<accession>A0A2K2ACK6</accession>
<evidence type="ECO:0000313" key="2">
    <source>
        <dbReference type="Proteomes" id="UP000006729"/>
    </source>
</evidence>
<sequence length="72" mass="8081">MLRFFSRDLSGGTHLAMPFLSSWTLPIVKWRGLSSEALKTDAVSSLEKCMPSTPSIFKLKSRNQLLPLEVND</sequence>
<dbReference type="AlphaFoldDB" id="A0A2K2ACK6"/>
<dbReference type="InParanoid" id="A0A2K2ACK6"/>
<dbReference type="EMBL" id="CM009294">
    <property type="protein sequence ID" value="PNT35262.1"/>
    <property type="molecule type" value="Genomic_DNA"/>
</dbReference>
<evidence type="ECO:0000313" key="1">
    <source>
        <dbReference type="EMBL" id="PNT35262.1"/>
    </source>
</evidence>
<protein>
    <submittedName>
        <fullName evidence="1">Uncharacterized protein</fullName>
    </submittedName>
</protein>
<dbReference type="Proteomes" id="UP000006729">
    <property type="component" value="Chromosome 5"/>
</dbReference>
<reference evidence="1 2" key="1">
    <citation type="journal article" date="2006" name="Science">
        <title>The genome of black cottonwood, Populus trichocarpa (Torr. &amp; Gray).</title>
        <authorList>
            <person name="Tuskan G.A."/>
            <person name="Difazio S."/>
            <person name="Jansson S."/>
            <person name="Bohlmann J."/>
            <person name="Grigoriev I."/>
            <person name="Hellsten U."/>
            <person name="Putnam N."/>
            <person name="Ralph S."/>
            <person name="Rombauts S."/>
            <person name="Salamov A."/>
            <person name="Schein J."/>
            <person name="Sterck L."/>
            <person name="Aerts A."/>
            <person name="Bhalerao R.R."/>
            <person name="Bhalerao R.P."/>
            <person name="Blaudez D."/>
            <person name="Boerjan W."/>
            <person name="Brun A."/>
            <person name="Brunner A."/>
            <person name="Busov V."/>
            <person name="Campbell M."/>
            <person name="Carlson J."/>
            <person name="Chalot M."/>
            <person name="Chapman J."/>
            <person name="Chen G.L."/>
            <person name="Cooper D."/>
            <person name="Coutinho P.M."/>
            <person name="Couturier J."/>
            <person name="Covert S."/>
            <person name="Cronk Q."/>
            <person name="Cunningham R."/>
            <person name="Davis J."/>
            <person name="Degroeve S."/>
            <person name="Dejardin A."/>
            <person name="Depamphilis C."/>
            <person name="Detter J."/>
            <person name="Dirks B."/>
            <person name="Dubchak I."/>
            <person name="Duplessis S."/>
            <person name="Ehlting J."/>
            <person name="Ellis B."/>
            <person name="Gendler K."/>
            <person name="Goodstein D."/>
            <person name="Gribskov M."/>
            <person name="Grimwood J."/>
            <person name="Groover A."/>
            <person name="Gunter L."/>
            <person name="Hamberger B."/>
            <person name="Heinze B."/>
            <person name="Helariutta Y."/>
            <person name="Henrissat B."/>
            <person name="Holligan D."/>
            <person name="Holt R."/>
            <person name="Huang W."/>
            <person name="Islam-Faridi N."/>
            <person name="Jones S."/>
            <person name="Jones-Rhoades M."/>
            <person name="Jorgensen R."/>
            <person name="Joshi C."/>
            <person name="Kangasjarvi J."/>
            <person name="Karlsson J."/>
            <person name="Kelleher C."/>
            <person name="Kirkpatrick R."/>
            <person name="Kirst M."/>
            <person name="Kohler A."/>
            <person name="Kalluri U."/>
            <person name="Larimer F."/>
            <person name="Leebens-Mack J."/>
            <person name="Leple J.C."/>
            <person name="Locascio P."/>
            <person name="Lou Y."/>
            <person name="Lucas S."/>
            <person name="Martin F."/>
            <person name="Montanini B."/>
            <person name="Napoli C."/>
            <person name="Nelson D.R."/>
            <person name="Nelson C."/>
            <person name="Nieminen K."/>
            <person name="Nilsson O."/>
            <person name="Pereda V."/>
            <person name="Peter G."/>
            <person name="Philippe R."/>
            <person name="Pilate G."/>
            <person name="Poliakov A."/>
            <person name="Razumovskaya J."/>
            <person name="Richardson P."/>
            <person name="Rinaldi C."/>
            <person name="Ritland K."/>
            <person name="Rouze P."/>
            <person name="Ryaboy D."/>
            <person name="Schmutz J."/>
            <person name="Schrader J."/>
            <person name="Segerman B."/>
            <person name="Shin H."/>
            <person name="Siddiqui A."/>
            <person name="Sterky F."/>
            <person name="Terry A."/>
            <person name="Tsai C.J."/>
            <person name="Uberbacher E."/>
            <person name="Unneberg P."/>
            <person name="Vahala J."/>
            <person name="Wall K."/>
            <person name="Wessler S."/>
            <person name="Yang G."/>
            <person name="Yin T."/>
            <person name="Douglas C."/>
            <person name="Marra M."/>
            <person name="Sandberg G."/>
            <person name="Van de Peer Y."/>
            <person name="Rokhsar D."/>
        </authorList>
    </citation>
    <scope>NUCLEOTIDE SEQUENCE [LARGE SCALE GENOMIC DNA]</scope>
    <source>
        <strain evidence="2">cv. Nisqually</strain>
    </source>
</reference>
<proteinExistence type="predicted"/>
<keyword evidence="2" id="KW-1185">Reference proteome</keyword>